<feature type="compositionally biased region" description="Polar residues" evidence="1">
    <location>
        <begin position="746"/>
        <end position="761"/>
    </location>
</feature>
<dbReference type="PANTHER" id="PTHR38166">
    <property type="entry name" value="C2H2-TYPE DOMAIN-CONTAINING PROTEIN-RELATED"/>
    <property type="match status" value="1"/>
</dbReference>
<feature type="region of interest" description="Disordered" evidence="1">
    <location>
        <begin position="429"/>
        <end position="470"/>
    </location>
</feature>
<feature type="compositionally biased region" description="Basic and acidic residues" evidence="1">
    <location>
        <begin position="781"/>
        <end position="797"/>
    </location>
</feature>
<sequence length="900" mass="100969">MAKDPSLAYLRQESDRLFTIGSQFSISNDSGSHSVPRMSPSDTTANFRILNGEVMGNSKKRSMEYLMGEPAPSVYAANRDTHYTSFQPTTTGMGRKRPKIRSDSDEQIPDMSGVLSDASDITTYFQCPYYCKDPEKYNLQVRKYRSCGSKGLTNIARLKEHLYRVHRVLQCSRCVTKFQKYEELNLHTCPGNMHQLFSSSELNIDGITEEVICRLNKKTMSCRLSKESWVDIWMTLFPGEDVPKNYFVRELKECRSLLGPLEKYEDYLRRELPAVFRSTLEATKNAPMSIPDRDIADILRDCQEQVFVQYQMDRSSRPPHFTTPLHVPDLPDSYFMPVDLSNSSQDEGPRKYQMNPFSCPSRYTPPRLTDLFSSYFLPSVSSYSSLFEGSRKLGVNDTIPGLETAPVYSSIDVDSADLSPEIRSTIRAESLSSIPSQERGISEASSQEPEISTQSTSSDLSTLQPQGAMKEPEITADTADHEVHETLEDVTPGLDLVVDSTSPTRDLRFACPYRKYCPSKYNTKDWGSCALTPRSTIARIKTHLYDCHSIHQCQRCKSIFDNERSLNDHIKSIQSCPVIETEEGGKDGINRSLKDAIHGKKKRFKGQTKEQEWEHLYGLLFPGSSLPSSPYWDDPDQQGDLDVKKYHVYLVQELPPAVKRSLENQMGNDLTAEEQRFCDQAVELLPIALKILHDTYRGVYDPNPSQDDLATNKFTLGSSGVGTEQDIINASPDIDLDIDWSCLESPQTQKPMTSRVPFSSDSAYFSRNSSTSASSPSQSTSKERSRSKRLGDTDAERQLSNQPLLSHFSVTDAMSGQDFYPVWTNEPGTLTSPPNPMIDYDSGAIPLSGSSVVGNKASSIFMDNTLASKLSEMSDETLAGGLDGYPLGCYWGSFLDSHLF</sequence>
<evidence type="ECO:0000313" key="3">
    <source>
        <dbReference type="Proteomes" id="UP000070700"/>
    </source>
</evidence>
<feature type="compositionally biased region" description="Low complexity" evidence="1">
    <location>
        <begin position="762"/>
        <end position="780"/>
    </location>
</feature>
<evidence type="ECO:0008006" key="4">
    <source>
        <dbReference type="Google" id="ProtNLM"/>
    </source>
</evidence>
<dbReference type="Proteomes" id="UP000070700">
    <property type="component" value="Unassembled WGS sequence"/>
</dbReference>
<name>A0A194X390_MOLSC</name>
<protein>
    <recommendedName>
        <fullName evidence="4">C2H2-type domain-containing protein</fullName>
    </recommendedName>
</protein>
<feature type="region of interest" description="Disordered" evidence="1">
    <location>
        <begin position="746"/>
        <end position="803"/>
    </location>
</feature>
<dbReference type="KEGG" id="psco:LY89DRAFT_784427"/>
<dbReference type="InParanoid" id="A0A194X390"/>
<proteinExistence type="predicted"/>
<accession>A0A194X390</accession>
<feature type="region of interest" description="Disordered" evidence="1">
    <location>
        <begin position="85"/>
        <end position="112"/>
    </location>
</feature>
<evidence type="ECO:0000256" key="1">
    <source>
        <dbReference type="SAM" id="MobiDB-lite"/>
    </source>
</evidence>
<feature type="compositionally biased region" description="Low complexity" evidence="1">
    <location>
        <begin position="452"/>
        <end position="464"/>
    </location>
</feature>
<dbReference type="GeneID" id="28832510"/>
<dbReference type="EMBL" id="KQ947420">
    <property type="protein sequence ID" value="KUJ14489.1"/>
    <property type="molecule type" value="Genomic_DNA"/>
</dbReference>
<keyword evidence="3" id="KW-1185">Reference proteome</keyword>
<dbReference type="AlphaFoldDB" id="A0A194X390"/>
<dbReference type="PANTHER" id="PTHR38166:SF1">
    <property type="entry name" value="C2H2-TYPE DOMAIN-CONTAINING PROTEIN"/>
    <property type="match status" value="1"/>
</dbReference>
<organism evidence="2 3">
    <name type="scientific">Mollisia scopiformis</name>
    <name type="common">Conifer needle endophyte fungus</name>
    <name type="synonym">Phialocephala scopiformis</name>
    <dbReference type="NCBI Taxonomy" id="149040"/>
    <lineage>
        <taxon>Eukaryota</taxon>
        <taxon>Fungi</taxon>
        <taxon>Dikarya</taxon>
        <taxon>Ascomycota</taxon>
        <taxon>Pezizomycotina</taxon>
        <taxon>Leotiomycetes</taxon>
        <taxon>Helotiales</taxon>
        <taxon>Mollisiaceae</taxon>
        <taxon>Mollisia</taxon>
    </lineage>
</organism>
<evidence type="ECO:0000313" key="2">
    <source>
        <dbReference type="EMBL" id="KUJ14489.1"/>
    </source>
</evidence>
<gene>
    <name evidence="2" type="ORF">LY89DRAFT_784427</name>
</gene>
<dbReference type="OrthoDB" id="5382659at2759"/>
<reference evidence="2 3" key="1">
    <citation type="submission" date="2015-10" db="EMBL/GenBank/DDBJ databases">
        <title>Full genome of DAOMC 229536 Phialocephala scopiformis, a fungal endophyte of spruce producing the potent anti-insectan compound rugulosin.</title>
        <authorList>
            <consortium name="DOE Joint Genome Institute"/>
            <person name="Walker A.K."/>
            <person name="Frasz S.L."/>
            <person name="Seifert K.A."/>
            <person name="Miller J.D."/>
            <person name="Mondo S.J."/>
            <person name="Labutti K."/>
            <person name="Lipzen A."/>
            <person name="Dockter R."/>
            <person name="Kennedy M."/>
            <person name="Grigoriev I.V."/>
            <person name="Spatafora J.W."/>
        </authorList>
    </citation>
    <scope>NUCLEOTIDE SEQUENCE [LARGE SCALE GENOMIC DNA]</scope>
    <source>
        <strain evidence="2 3">CBS 120377</strain>
    </source>
</reference>
<dbReference type="RefSeq" id="XP_018068844.1">
    <property type="nucleotide sequence ID" value="XM_018222784.1"/>
</dbReference>